<reference evidence="2" key="2">
    <citation type="submission" date="2022-06" db="UniProtKB">
        <authorList>
            <consortium name="EnsemblMetazoa"/>
        </authorList>
    </citation>
    <scope>IDENTIFICATION</scope>
    <source>
        <strain evidence="2">PS312</strain>
    </source>
</reference>
<gene>
    <name evidence="2" type="primary">WBGene00283089</name>
</gene>
<accession>A0A8R1V2A8</accession>
<dbReference type="Proteomes" id="UP000005239">
    <property type="component" value="Unassembled WGS sequence"/>
</dbReference>
<name>A0A2A6CHK9_PRIPA</name>
<reference evidence="3" key="1">
    <citation type="journal article" date="2008" name="Nat. Genet.">
        <title>The Pristionchus pacificus genome provides a unique perspective on nematode lifestyle and parasitism.</title>
        <authorList>
            <person name="Dieterich C."/>
            <person name="Clifton S.W."/>
            <person name="Schuster L.N."/>
            <person name="Chinwalla A."/>
            <person name="Delehaunty K."/>
            <person name="Dinkelacker I."/>
            <person name="Fulton L."/>
            <person name="Fulton R."/>
            <person name="Godfrey J."/>
            <person name="Minx P."/>
            <person name="Mitreva M."/>
            <person name="Roeseler W."/>
            <person name="Tian H."/>
            <person name="Witte H."/>
            <person name="Yang S.P."/>
            <person name="Wilson R.K."/>
            <person name="Sommer R.J."/>
        </authorList>
    </citation>
    <scope>NUCLEOTIDE SEQUENCE [LARGE SCALE GENOMIC DNA]</scope>
    <source>
        <strain evidence="3">PS312</strain>
    </source>
</reference>
<feature type="region of interest" description="Disordered" evidence="1">
    <location>
        <begin position="61"/>
        <end position="81"/>
    </location>
</feature>
<keyword evidence="3" id="KW-1185">Reference proteome</keyword>
<accession>A0A2A6CHK9</accession>
<evidence type="ECO:0000313" key="3">
    <source>
        <dbReference type="Proteomes" id="UP000005239"/>
    </source>
</evidence>
<sequence length="81" mass="9418">MAPPCLGLAPAPASLSTMTSIEAEAERINHNTKAFGWFVLHRFFNFPNRRKNYTPNNAFLMENGIPNRQPRKQQFYSRRHL</sequence>
<dbReference type="EnsemblMetazoa" id="PPA44720.1">
    <property type="protein sequence ID" value="PPA44720.1"/>
    <property type="gene ID" value="WBGene00283089"/>
</dbReference>
<organism evidence="2 3">
    <name type="scientific">Pristionchus pacificus</name>
    <name type="common">Parasitic nematode worm</name>
    <dbReference type="NCBI Taxonomy" id="54126"/>
    <lineage>
        <taxon>Eukaryota</taxon>
        <taxon>Metazoa</taxon>
        <taxon>Ecdysozoa</taxon>
        <taxon>Nematoda</taxon>
        <taxon>Chromadorea</taxon>
        <taxon>Rhabditida</taxon>
        <taxon>Rhabditina</taxon>
        <taxon>Diplogasteromorpha</taxon>
        <taxon>Diplogasteroidea</taxon>
        <taxon>Neodiplogasteridae</taxon>
        <taxon>Pristionchus</taxon>
    </lineage>
</organism>
<proteinExistence type="predicted"/>
<feature type="compositionally biased region" description="Polar residues" evidence="1">
    <location>
        <begin position="72"/>
        <end position="81"/>
    </location>
</feature>
<protein>
    <submittedName>
        <fullName evidence="2">Uncharacterized protein</fullName>
    </submittedName>
</protein>
<evidence type="ECO:0000313" key="2">
    <source>
        <dbReference type="EnsemblMetazoa" id="PPA44720.1"/>
    </source>
</evidence>
<dbReference type="AlphaFoldDB" id="A0A2A6CHK9"/>
<evidence type="ECO:0000256" key="1">
    <source>
        <dbReference type="SAM" id="MobiDB-lite"/>
    </source>
</evidence>